<dbReference type="InterPro" id="IPR003889">
    <property type="entry name" value="FYrich_C"/>
</dbReference>
<dbReference type="GO" id="GO:0048731">
    <property type="term" value="P:system development"/>
    <property type="evidence" value="ECO:0007669"/>
    <property type="project" value="UniProtKB-ARBA"/>
</dbReference>
<dbReference type="GO" id="GO:0140993">
    <property type="term" value="F:histone modifying activity"/>
    <property type="evidence" value="ECO:0007669"/>
    <property type="project" value="UniProtKB-ARBA"/>
</dbReference>
<dbReference type="EMBL" id="JXTB01000003">
    <property type="protein sequence ID" value="PON79727.1"/>
    <property type="molecule type" value="Genomic_DNA"/>
</dbReference>
<accession>A0A2P5E2I7</accession>
<dbReference type="InterPro" id="IPR036322">
    <property type="entry name" value="WD40_repeat_dom_sf"/>
</dbReference>
<dbReference type="Proteomes" id="UP000237105">
    <property type="component" value="Unassembled WGS sequence"/>
</dbReference>
<dbReference type="PANTHER" id="PTHR22715:SF1">
    <property type="entry name" value="DNA BINDING PROTEIN"/>
    <property type="match status" value="1"/>
</dbReference>
<comment type="caution">
    <text evidence="4">The sequence shown here is derived from an EMBL/GenBank/DDBJ whole genome shotgun (WGS) entry which is preliminary data.</text>
</comment>
<organism evidence="4 5">
    <name type="scientific">Parasponia andersonii</name>
    <name type="common">Sponia andersonii</name>
    <dbReference type="NCBI Taxonomy" id="3476"/>
    <lineage>
        <taxon>Eukaryota</taxon>
        <taxon>Viridiplantae</taxon>
        <taxon>Streptophyta</taxon>
        <taxon>Embryophyta</taxon>
        <taxon>Tracheophyta</taxon>
        <taxon>Spermatophyta</taxon>
        <taxon>Magnoliopsida</taxon>
        <taxon>eudicotyledons</taxon>
        <taxon>Gunneridae</taxon>
        <taxon>Pentapetalae</taxon>
        <taxon>rosids</taxon>
        <taxon>fabids</taxon>
        <taxon>Rosales</taxon>
        <taxon>Cannabaceae</taxon>
        <taxon>Parasponia</taxon>
    </lineage>
</organism>
<dbReference type="Gene3D" id="3.30.160.360">
    <property type="match status" value="1"/>
</dbReference>
<dbReference type="SUPFAM" id="SSF50978">
    <property type="entry name" value="WD40 repeat-like"/>
    <property type="match status" value="1"/>
</dbReference>
<keyword evidence="2" id="KW-0539">Nucleus</keyword>
<proteinExistence type="predicted"/>
<dbReference type="OrthoDB" id="1928087at2759"/>
<evidence type="ECO:0000256" key="1">
    <source>
        <dbReference type="ARBA" id="ARBA00004123"/>
    </source>
</evidence>
<sequence length="1279" mass="140439">MTKLKGDEEKPDGLEITSVGSLYGGPWDKKYWSSSRGKDRYPYPVGYHAVRAHNGTTYKIEIHEGPKGPLFMIASADGHSSSGQTPDIAWEKFQKKCSSRVKILHGKRFSCNIDGVEFFGFKNPFVQRLLREMVANVSGTAEQNLLCSSFCKEAPKVHHISDCSDACKDQDLLPYLASAHITRKRSKRREITSTKSSSNVNLKRSRPQDLTKVAEALDQVDENQRIHDIGNPLPSFKDDSSDCKQPPVLPPSMNSMPVQEEKSHISENDLTSNSVDIYNHRQSVVPTEEKMMLICSRNCTSTGLTGTLPNKEKPLGRLQGTEVELFNSSMALEVNNGELTGPGDSCDVNDVELYIPDTLDLVPDSTSDSGLNNHYKSSKSYKEEITAADMVISEGLGSEPHPEEEIGTSNSNVGSEKSDFDSVGQETAKSMMTFLLPQAIPLLKKASRKKNSALRPLEILPGELHSEKQNKAVMVTDNKMGDMKEPMNIQTMNLGSSDAGKDVTINDLVDHISGNHVSCHEILPSGDTNAVEVSFNEEASLCNTWGQSTGVEEHNKLLDCCHETNESKDIFCYDEVHVESSGMLRQVDGDIISESLPSGSVLNRKDFADEIRDAFASIDEHSEAVRADDVKLQGTLTSPSMLQEESGVKTAVEETGNMPFTQLPSLVYSRRKKVQTINLKKGKYNGPLSESIICRNFGDSCVPEPCPTTRNFTNLETLEMGSSDDKSRKKDVFGSKPKISGQSKNIPVDTAKVDCTGLLNNVVSAVSQDQSLMHASKDKETTYCLDQSGSHVHKPRLHVDKEMTGDKNLLEPKSSESYKKHWTSIFNSSSYIAKEFQCSSNFRPKNMAIEKGLVGIFDLVGCYLHPLPVLSIIVSTGGKEIHICVLCGLTVDKNRTLFIYKVATQESTAGYPSFIGHTSVTLPILKDYFGREIALERSALQFTPGGKYLLLLDSIKTRYCRQGRIPCMCSACASGNFEENVVKIVKVNFGYVSVVAKLTTNESLQCLLVCEPNHLVAVGESGRIHLWVMNSTWSAQTEKFIMPANDFVSPGILEIKKIPKCTSLILGHNGFGEFSLWDISKRIIVSKFSASCTSFCEFFPVGMFSWQKKGHSFRDSNVEGHVNVMVAATNMWFSDQANDDPFLPLDGEDIAVWLLVSVSSDSDAEHDYISGDYQTKSVGWWRLALLVKNMVILGTALDPSAAAIGASAGYGIIGTCNGLVYLWEMSTGTKLGSLHHFRGSTVSCIATDDSKKGAGAVAIAGGEGELLVYLPSQKKKMAK</sequence>
<reference evidence="5" key="1">
    <citation type="submission" date="2016-06" db="EMBL/GenBank/DDBJ databases">
        <title>Parallel loss of symbiosis genes in relatives of nitrogen-fixing non-legume Parasponia.</title>
        <authorList>
            <person name="Van Velzen R."/>
            <person name="Holmer R."/>
            <person name="Bu F."/>
            <person name="Rutten L."/>
            <person name="Van Zeijl A."/>
            <person name="Liu W."/>
            <person name="Santuari L."/>
            <person name="Cao Q."/>
            <person name="Sharma T."/>
            <person name="Shen D."/>
            <person name="Roswanjaya Y."/>
            <person name="Wardhani T."/>
            <person name="Kalhor M.S."/>
            <person name="Jansen J."/>
            <person name="Van den Hoogen J."/>
            <person name="Gungor B."/>
            <person name="Hartog M."/>
            <person name="Hontelez J."/>
            <person name="Verver J."/>
            <person name="Yang W.-C."/>
            <person name="Schijlen E."/>
            <person name="Repin R."/>
            <person name="Schilthuizen M."/>
            <person name="Schranz E."/>
            <person name="Heidstra R."/>
            <person name="Miyata K."/>
            <person name="Fedorova E."/>
            <person name="Kohlen W."/>
            <person name="Bisseling T."/>
            <person name="Smit S."/>
            <person name="Geurts R."/>
        </authorList>
    </citation>
    <scope>NUCLEOTIDE SEQUENCE [LARGE SCALE GENOMIC DNA]</scope>
    <source>
        <strain evidence="5">cv. WU1-14</strain>
    </source>
</reference>
<feature type="compositionally biased region" description="Basic and acidic residues" evidence="3">
    <location>
        <begin position="723"/>
        <end position="733"/>
    </location>
</feature>
<dbReference type="PROSITE" id="PS51543">
    <property type="entry name" value="FYRC"/>
    <property type="match status" value="1"/>
</dbReference>
<name>A0A2P5E2I7_PARAD</name>
<feature type="region of interest" description="Disordered" evidence="3">
    <location>
        <begin position="184"/>
        <end position="208"/>
    </location>
</feature>
<evidence type="ECO:0000256" key="3">
    <source>
        <dbReference type="SAM" id="MobiDB-lite"/>
    </source>
</evidence>
<evidence type="ECO:0000313" key="5">
    <source>
        <dbReference type="Proteomes" id="UP000237105"/>
    </source>
</evidence>
<evidence type="ECO:0000256" key="2">
    <source>
        <dbReference type="ARBA" id="ARBA00023242"/>
    </source>
</evidence>
<dbReference type="STRING" id="3476.A0A2P5E2I7"/>
<dbReference type="InterPro" id="IPR040092">
    <property type="entry name" value="TBRG1"/>
</dbReference>
<feature type="region of interest" description="Disordered" evidence="3">
    <location>
        <begin position="395"/>
        <end position="424"/>
    </location>
</feature>
<protein>
    <submittedName>
        <fullName evidence="4">Guanine nucleotide-binding protein, beta subunit</fullName>
    </submittedName>
</protein>
<dbReference type="GO" id="GO:0051726">
    <property type="term" value="P:regulation of cell cycle"/>
    <property type="evidence" value="ECO:0007669"/>
    <property type="project" value="TreeGrafter"/>
</dbReference>
<dbReference type="Pfam" id="PF05965">
    <property type="entry name" value="FYRC"/>
    <property type="match status" value="1"/>
</dbReference>
<dbReference type="AlphaFoldDB" id="A0A2P5E2I7"/>
<dbReference type="PROSITE" id="PS51542">
    <property type="entry name" value="FYRN"/>
    <property type="match status" value="1"/>
</dbReference>
<feature type="region of interest" description="Disordered" evidence="3">
    <location>
        <begin position="721"/>
        <end position="745"/>
    </location>
</feature>
<feature type="compositionally biased region" description="Polar residues" evidence="3">
    <location>
        <begin position="193"/>
        <end position="202"/>
    </location>
</feature>
<dbReference type="InterPro" id="IPR003888">
    <property type="entry name" value="FYrich_N"/>
</dbReference>
<gene>
    <name evidence="4" type="ORF">PanWU01x14_009590</name>
</gene>
<dbReference type="PANTHER" id="PTHR22715">
    <property type="entry name" value="TRANSFORMING GROWTH FACTOR BETA REGULATED GENE 1"/>
    <property type="match status" value="1"/>
</dbReference>
<dbReference type="GO" id="GO:0005634">
    <property type="term" value="C:nucleus"/>
    <property type="evidence" value="ECO:0007669"/>
    <property type="project" value="UniProtKB-SubCell"/>
</dbReference>
<keyword evidence="5" id="KW-1185">Reference proteome</keyword>
<comment type="subcellular location">
    <subcellularLocation>
        <location evidence="1">Nucleus</location>
    </subcellularLocation>
</comment>
<evidence type="ECO:0000313" key="4">
    <source>
        <dbReference type="EMBL" id="PON79727.1"/>
    </source>
</evidence>